<keyword evidence="1" id="KW-0812">Transmembrane</keyword>
<evidence type="ECO:0008006" key="4">
    <source>
        <dbReference type="Google" id="ProtNLM"/>
    </source>
</evidence>
<organism evidence="2 3">
    <name type="scientific">Meridianimarinicoccus roseus</name>
    <dbReference type="NCBI Taxonomy" id="2072018"/>
    <lineage>
        <taxon>Bacteria</taxon>
        <taxon>Pseudomonadati</taxon>
        <taxon>Pseudomonadota</taxon>
        <taxon>Alphaproteobacteria</taxon>
        <taxon>Rhodobacterales</taxon>
        <taxon>Paracoccaceae</taxon>
        <taxon>Meridianimarinicoccus</taxon>
    </lineage>
</organism>
<dbReference type="RefSeq" id="WP_109810168.1">
    <property type="nucleotide sequence ID" value="NZ_QGKU01000010.1"/>
</dbReference>
<reference evidence="2 3" key="1">
    <citation type="submission" date="2018-05" db="EMBL/GenBank/DDBJ databases">
        <title>Rhodobacteraceae gen. nov., sp. nov. isolated from sea water.</title>
        <authorList>
            <person name="Ren Y."/>
        </authorList>
    </citation>
    <scope>NUCLEOTIDE SEQUENCE [LARGE SCALE GENOMIC DNA]</scope>
    <source>
        <strain evidence="2 3">TG-679</strain>
    </source>
</reference>
<gene>
    <name evidence="2" type="ORF">DKT77_02485</name>
</gene>
<keyword evidence="1" id="KW-0472">Membrane</keyword>
<sequence length="243" mass="25620">MPAIETFSALAIAHIASDFLLQTRWIALNKRALMPMAVHIGIVGLTSWAALGFAAPLAVLALALSHLAMDVSKTRKMAKTGFSYGLDQGVHFATILAVALLVPDAWHRGIWAGSATGLGHWLLAFGIFAMGAVYATRGGLFFVDHLVAPRPCPACAWRDLDGRAHHAAIVERAVIFGGLVVAPVLAGLLCVARLAMIMRSARPAPDLAGALGSFLWAVMAGLGTQFILRTLTALDAAQAGYYP</sequence>
<dbReference type="OrthoDB" id="8536716at2"/>
<proteinExistence type="predicted"/>
<keyword evidence="1" id="KW-1133">Transmembrane helix</keyword>
<dbReference type="Proteomes" id="UP000245680">
    <property type="component" value="Unassembled WGS sequence"/>
</dbReference>
<dbReference type="Pfam" id="PF11750">
    <property type="entry name" value="DUF3307"/>
    <property type="match status" value="1"/>
</dbReference>
<feature type="transmembrane region" description="Helical" evidence="1">
    <location>
        <begin position="118"/>
        <end position="136"/>
    </location>
</feature>
<keyword evidence="3" id="KW-1185">Reference proteome</keyword>
<feature type="transmembrane region" description="Helical" evidence="1">
    <location>
        <begin position="207"/>
        <end position="228"/>
    </location>
</feature>
<protein>
    <recommendedName>
        <fullName evidence="4">DUF3307 domain-containing protein</fullName>
    </recommendedName>
</protein>
<feature type="transmembrane region" description="Helical" evidence="1">
    <location>
        <begin position="6"/>
        <end position="27"/>
    </location>
</feature>
<comment type="caution">
    <text evidence="2">The sequence shown here is derived from an EMBL/GenBank/DDBJ whole genome shotgun (WGS) entry which is preliminary data.</text>
</comment>
<evidence type="ECO:0000313" key="2">
    <source>
        <dbReference type="EMBL" id="PWR04183.1"/>
    </source>
</evidence>
<dbReference type="AlphaFoldDB" id="A0A2V2LRU1"/>
<name>A0A2V2LRU1_9RHOB</name>
<dbReference type="EMBL" id="QGKU01000010">
    <property type="protein sequence ID" value="PWR04183.1"/>
    <property type="molecule type" value="Genomic_DNA"/>
</dbReference>
<evidence type="ECO:0000313" key="3">
    <source>
        <dbReference type="Proteomes" id="UP000245680"/>
    </source>
</evidence>
<feature type="transmembrane region" description="Helical" evidence="1">
    <location>
        <begin position="48"/>
        <end position="69"/>
    </location>
</feature>
<evidence type="ECO:0000256" key="1">
    <source>
        <dbReference type="SAM" id="Phobius"/>
    </source>
</evidence>
<dbReference type="InterPro" id="IPR021737">
    <property type="entry name" value="Phage_phiKZ_Orf197"/>
</dbReference>
<feature type="transmembrane region" description="Helical" evidence="1">
    <location>
        <begin position="89"/>
        <end position="106"/>
    </location>
</feature>
<accession>A0A2V2LRU1</accession>
<feature type="transmembrane region" description="Helical" evidence="1">
    <location>
        <begin position="173"/>
        <end position="195"/>
    </location>
</feature>